<keyword evidence="3" id="KW-1185">Reference proteome</keyword>
<evidence type="ECO:0000256" key="1">
    <source>
        <dbReference type="SAM" id="Phobius"/>
    </source>
</evidence>
<name>A0A1T5DTP4_9FIRM</name>
<dbReference type="AlphaFoldDB" id="A0A1T5DTP4"/>
<protein>
    <submittedName>
        <fullName evidence="2">Uncharacterized protein</fullName>
    </submittedName>
</protein>
<feature type="transmembrane region" description="Helical" evidence="1">
    <location>
        <begin position="23"/>
        <end position="45"/>
    </location>
</feature>
<keyword evidence="1" id="KW-0812">Transmembrane</keyword>
<evidence type="ECO:0000313" key="2">
    <source>
        <dbReference type="EMBL" id="SKB74886.1"/>
    </source>
</evidence>
<dbReference type="RefSeq" id="WP_079590843.1">
    <property type="nucleotide sequence ID" value="NZ_FUYN01000015.1"/>
</dbReference>
<gene>
    <name evidence="2" type="ORF">SAMN02745120_0137</name>
</gene>
<sequence length="85" mass="9414">MNLNGGPLSEFGNKVKEILGNGAWLVVEFIKYGAFVIILYCVFMYMSSSNDQKRSQAVSWGLVTLLTGVAAWSGMLQKILEGFFK</sequence>
<organism evidence="2 3">
    <name type="scientific">Acetoanaerobium noterae</name>
    <dbReference type="NCBI Taxonomy" id="745369"/>
    <lineage>
        <taxon>Bacteria</taxon>
        <taxon>Bacillati</taxon>
        <taxon>Bacillota</taxon>
        <taxon>Clostridia</taxon>
        <taxon>Peptostreptococcales</taxon>
        <taxon>Filifactoraceae</taxon>
        <taxon>Acetoanaerobium</taxon>
    </lineage>
</organism>
<reference evidence="3" key="1">
    <citation type="submission" date="2017-02" db="EMBL/GenBank/DDBJ databases">
        <authorList>
            <person name="Varghese N."/>
            <person name="Submissions S."/>
        </authorList>
    </citation>
    <scope>NUCLEOTIDE SEQUENCE [LARGE SCALE GENOMIC DNA]</scope>
    <source>
        <strain evidence="3">ATCC 35199</strain>
    </source>
</reference>
<keyword evidence="1" id="KW-0472">Membrane</keyword>
<dbReference type="EMBL" id="FUYN01000015">
    <property type="protein sequence ID" value="SKB74886.1"/>
    <property type="molecule type" value="Genomic_DNA"/>
</dbReference>
<proteinExistence type="predicted"/>
<feature type="transmembrane region" description="Helical" evidence="1">
    <location>
        <begin position="57"/>
        <end position="75"/>
    </location>
</feature>
<accession>A0A1T5DTP4</accession>
<evidence type="ECO:0000313" key="3">
    <source>
        <dbReference type="Proteomes" id="UP000243406"/>
    </source>
</evidence>
<keyword evidence="1" id="KW-1133">Transmembrane helix</keyword>
<dbReference type="Proteomes" id="UP000243406">
    <property type="component" value="Unassembled WGS sequence"/>
</dbReference>